<dbReference type="AlphaFoldDB" id="A0A0E9V7C7"/>
<dbReference type="EMBL" id="GBXM01034558">
    <property type="protein sequence ID" value="JAH74019.1"/>
    <property type="molecule type" value="Transcribed_RNA"/>
</dbReference>
<dbReference type="EMBL" id="GBXM01036701">
    <property type="protein sequence ID" value="JAH71876.1"/>
    <property type="molecule type" value="Transcribed_RNA"/>
</dbReference>
<accession>A0A0E9V7C7</accession>
<organism evidence="1">
    <name type="scientific">Anguilla anguilla</name>
    <name type="common">European freshwater eel</name>
    <name type="synonym">Muraena anguilla</name>
    <dbReference type="NCBI Taxonomy" id="7936"/>
    <lineage>
        <taxon>Eukaryota</taxon>
        <taxon>Metazoa</taxon>
        <taxon>Chordata</taxon>
        <taxon>Craniata</taxon>
        <taxon>Vertebrata</taxon>
        <taxon>Euteleostomi</taxon>
        <taxon>Actinopterygii</taxon>
        <taxon>Neopterygii</taxon>
        <taxon>Teleostei</taxon>
        <taxon>Anguilliformes</taxon>
        <taxon>Anguillidae</taxon>
        <taxon>Anguilla</taxon>
    </lineage>
</organism>
<proteinExistence type="predicted"/>
<reference evidence="1" key="2">
    <citation type="journal article" date="2015" name="Fish Shellfish Immunol.">
        <title>Early steps in the European eel (Anguilla anguilla)-Vibrio vulnificus interaction in the gills: Role of the RtxA13 toxin.</title>
        <authorList>
            <person name="Callol A."/>
            <person name="Pajuelo D."/>
            <person name="Ebbesson L."/>
            <person name="Teles M."/>
            <person name="MacKenzie S."/>
            <person name="Amaro C."/>
        </authorList>
    </citation>
    <scope>NUCLEOTIDE SEQUENCE</scope>
</reference>
<name>A0A0E9V7C7_ANGAN</name>
<sequence>MAHYTELSHITVMSSHTHTHPHLHTQQVIHIHCGS</sequence>
<reference evidence="1" key="1">
    <citation type="submission" date="2014-11" db="EMBL/GenBank/DDBJ databases">
        <authorList>
            <person name="Amaro Gonzalez C."/>
        </authorList>
    </citation>
    <scope>NUCLEOTIDE SEQUENCE</scope>
</reference>
<evidence type="ECO:0000313" key="1">
    <source>
        <dbReference type="EMBL" id="JAH74019.1"/>
    </source>
</evidence>
<protein>
    <submittedName>
        <fullName evidence="1">Uncharacterized protein</fullName>
    </submittedName>
</protein>